<comment type="subcellular location">
    <subcellularLocation>
        <location evidence="1">Membrane</location>
        <topology evidence="1">Single-pass membrane protein</topology>
    </subcellularLocation>
</comment>
<evidence type="ECO:0000256" key="4">
    <source>
        <dbReference type="ARBA" id="ARBA00022989"/>
    </source>
</evidence>
<evidence type="ECO:0000313" key="7">
    <source>
        <dbReference type="Proteomes" id="UP000252357"/>
    </source>
</evidence>
<dbReference type="Gene3D" id="1.20.1440.20">
    <property type="entry name" value="LemA-like domain"/>
    <property type="match status" value="1"/>
</dbReference>
<evidence type="ECO:0000256" key="5">
    <source>
        <dbReference type="ARBA" id="ARBA00023136"/>
    </source>
</evidence>
<organism evidence="6 7">
    <name type="scientific">Parvibium lacunae</name>
    <dbReference type="NCBI Taxonomy" id="1888893"/>
    <lineage>
        <taxon>Bacteria</taxon>
        <taxon>Pseudomonadati</taxon>
        <taxon>Pseudomonadota</taxon>
        <taxon>Betaproteobacteria</taxon>
        <taxon>Burkholderiales</taxon>
        <taxon>Alcaligenaceae</taxon>
        <taxon>Parvibium</taxon>
    </lineage>
</organism>
<accession>A0A368L0Y6</accession>
<name>A0A368L0Y6_9BURK</name>
<dbReference type="Proteomes" id="UP000252357">
    <property type="component" value="Unassembled WGS sequence"/>
</dbReference>
<evidence type="ECO:0008006" key="8">
    <source>
        <dbReference type="Google" id="ProtNLM"/>
    </source>
</evidence>
<dbReference type="PANTHER" id="PTHR34478:SF2">
    <property type="entry name" value="MEMBRANE PROTEIN"/>
    <property type="match status" value="1"/>
</dbReference>
<keyword evidence="5" id="KW-0472">Membrane</keyword>
<dbReference type="InterPro" id="IPR023353">
    <property type="entry name" value="LemA-like_dom_sf"/>
</dbReference>
<gene>
    <name evidence="6" type="ORF">DU000_09735</name>
</gene>
<evidence type="ECO:0000256" key="2">
    <source>
        <dbReference type="ARBA" id="ARBA00008854"/>
    </source>
</evidence>
<dbReference type="RefSeq" id="WP_114403219.1">
    <property type="nucleotide sequence ID" value="NZ_QPGB01000004.1"/>
</dbReference>
<dbReference type="InterPro" id="IPR007156">
    <property type="entry name" value="MamQ_LemA"/>
</dbReference>
<evidence type="ECO:0000256" key="1">
    <source>
        <dbReference type="ARBA" id="ARBA00004167"/>
    </source>
</evidence>
<dbReference type="OrthoDB" id="9804152at2"/>
<proteinExistence type="inferred from homology"/>
<keyword evidence="4" id="KW-1133">Transmembrane helix</keyword>
<comment type="similarity">
    <text evidence="2">Belongs to the LemA family.</text>
</comment>
<dbReference type="AlphaFoldDB" id="A0A368L0Y6"/>
<dbReference type="PANTHER" id="PTHR34478">
    <property type="entry name" value="PROTEIN LEMA"/>
    <property type="match status" value="1"/>
</dbReference>
<dbReference type="Pfam" id="PF04011">
    <property type="entry name" value="LemA"/>
    <property type="match status" value="1"/>
</dbReference>
<dbReference type="EMBL" id="QPGB01000004">
    <property type="protein sequence ID" value="RCS57077.1"/>
    <property type="molecule type" value="Genomic_DNA"/>
</dbReference>
<comment type="caution">
    <text evidence="6">The sequence shown here is derived from an EMBL/GenBank/DDBJ whole genome shotgun (WGS) entry which is preliminary data.</text>
</comment>
<evidence type="ECO:0000256" key="3">
    <source>
        <dbReference type="ARBA" id="ARBA00022692"/>
    </source>
</evidence>
<keyword evidence="3" id="KW-0812">Transmembrane</keyword>
<keyword evidence="7" id="KW-1185">Reference proteome</keyword>
<sequence>MMGFWLLLIFPALWGIGAHQRLRRLRLEAASQCRELRLALYKRYDLIPHLAEAVAGYLKHEREQIEQLIALRTQATQSLDLLYAELEHLRFNALPTLLHHEARLRLALNGLLNTLQQQADALGDPNVQRWQQQLQAQVEPIYLRQQEFNRAIERHNRAVTTPPASCLAWLLRYRPIALFEPDAVRLPKV</sequence>
<dbReference type="GO" id="GO:0016020">
    <property type="term" value="C:membrane"/>
    <property type="evidence" value="ECO:0007669"/>
    <property type="project" value="UniProtKB-SubCell"/>
</dbReference>
<evidence type="ECO:0000313" key="6">
    <source>
        <dbReference type="EMBL" id="RCS57077.1"/>
    </source>
</evidence>
<dbReference type="SUPFAM" id="SSF140478">
    <property type="entry name" value="LemA-like"/>
    <property type="match status" value="1"/>
</dbReference>
<protein>
    <recommendedName>
        <fullName evidence="8">LemA family protein</fullName>
    </recommendedName>
</protein>
<reference evidence="6 7" key="1">
    <citation type="journal article" date="2018" name="Int. J. Syst. Evol. Microbiol.">
        <title>Parvibium lacunae gen. nov., sp. nov., a new member of the family Alcaligenaceae isolated from a freshwater pond.</title>
        <authorList>
            <person name="Chen W.M."/>
            <person name="Xie P.B."/>
            <person name="Hsu M.Y."/>
            <person name="Sheu S.Y."/>
        </authorList>
    </citation>
    <scope>NUCLEOTIDE SEQUENCE [LARGE SCALE GENOMIC DNA]</scope>
    <source>
        <strain evidence="6 7">KMB9</strain>
    </source>
</reference>